<dbReference type="InParanoid" id="A0A2P5DYC0"/>
<dbReference type="Gene3D" id="1.25.40.10">
    <property type="entry name" value="Tetratricopeptide repeat domain"/>
    <property type="match status" value="1"/>
</dbReference>
<dbReference type="EMBL" id="JXTC01000242">
    <property type="protein sequence ID" value="PON78270.1"/>
    <property type="molecule type" value="Genomic_DNA"/>
</dbReference>
<keyword evidence="1" id="KW-0677">Repeat</keyword>
<proteinExistence type="predicted"/>
<evidence type="ECO:0000313" key="3">
    <source>
        <dbReference type="EMBL" id="PON78270.1"/>
    </source>
</evidence>
<dbReference type="PANTHER" id="PTHR45613">
    <property type="entry name" value="PENTATRICOPEPTIDE REPEAT-CONTAINING PROTEIN"/>
    <property type="match status" value="1"/>
</dbReference>
<dbReference type="InterPro" id="IPR002885">
    <property type="entry name" value="PPR_rpt"/>
</dbReference>
<gene>
    <name evidence="3" type="ORF">TorRG33x02_238640</name>
</gene>
<sequence length="128" mass="14331">MLVRCARKSSVVVATEKRHPWSEISFATVVNGFCEVGETGVALKQLKKMDDDKGIKSFVGCFNPIMDRLCKDEALSLFQDTINFGVVPNVVTYTSLVYEVCEFGRWGEAKRFLIDMLDARILRDGSNG</sequence>
<evidence type="ECO:0000256" key="2">
    <source>
        <dbReference type="PROSITE-ProRule" id="PRU00708"/>
    </source>
</evidence>
<comment type="caution">
    <text evidence="3">The sequence shown here is derived from an EMBL/GenBank/DDBJ whole genome shotgun (WGS) entry which is preliminary data.</text>
</comment>
<dbReference type="InterPro" id="IPR011990">
    <property type="entry name" value="TPR-like_helical_dom_sf"/>
</dbReference>
<dbReference type="Proteomes" id="UP000237000">
    <property type="component" value="Unassembled WGS sequence"/>
</dbReference>
<dbReference type="OrthoDB" id="42736at2759"/>
<accession>A0A2P5DYC0</accession>
<protein>
    <submittedName>
        <fullName evidence="3">Pentatricopeptide repeat</fullName>
    </submittedName>
</protein>
<dbReference type="PROSITE" id="PS51375">
    <property type="entry name" value="PPR"/>
    <property type="match status" value="1"/>
</dbReference>
<organism evidence="3 4">
    <name type="scientific">Trema orientale</name>
    <name type="common">Charcoal tree</name>
    <name type="synonym">Celtis orientalis</name>
    <dbReference type="NCBI Taxonomy" id="63057"/>
    <lineage>
        <taxon>Eukaryota</taxon>
        <taxon>Viridiplantae</taxon>
        <taxon>Streptophyta</taxon>
        <taxon>Embryophyta</taxon>
        <taxon>Tracheophyta</taxon>
        <taxon>Spermatophyta</taxon>
        <taxon>Magnoliopsida</taxon>
        <taxon>eudicotyledons</taxon>
        <taxon>Gunneridae</taxon>
        <taxon>Pentapetalae</taxon>
        <taxon>rosids</taxon>
        <taxon>fabids</taxon>
        <taxon>Rosales</taxon>
        <taxon>Cannabaceae</taxon>
        <taxon>Trema</taxon>
    </lineage>
</organism>
<reference evidence="4" key="1">
    <citation type="submission" date="2016-06" db="EMBL/GenBank/DDBJ databases">
        <title>Parallel loss of symbiosis genes in relatives of nitrogen-fixing non-legume Parasponia.</title>
        <authorList>
            <person name="Van Velzen R."/>
            <person name="Holmer R."/>
            <person name="Bu F."/>
            <person name="Rutten L."/>
            <person name="Van Zeijl A."/>
            <person name="Liu W."/>
            <person name="Santuari L."/>
            <person name="Cao Q."/>
            <person name="Sharma T."/>
            <person name="Shen D."/>
            <person name="Roswanjaya Y."/>
            <person name="Wardhani T."/>
            <person name="Kalhor M.S."/>
            <person name="Jansen J."/>
            <person name="Van den Hoogen J."/>
            <person name="Gungor B."/>
            <person name="Hartog M."/>
            <person name="Hontelez J."/>
            <person name="Verver J."/>
            <person name="Yang W.-C."/>
            <person name="Schijlen E."/>
            <person name="Repin R."/>
            <person name="Schilthuizen M."/>
            <person name="Schranz E."/>
            <person name="Heidstra R."/>
            <person name="Miyata K."/>
            <person name="Fedorova E."/>
            <person name="Kohlen W."/>
            <person name="Bisseling T."/>
            <person name="Smit S."/>
            <person name="Geurts R."/>
        </authorList>
    </citation>
    <scope>NUCLEOTIDE SEQUENCE [LARGE SCALE GENOMIC DNA]</scope>
    <source>
        <strain evidence="4">cv. RG33-2</strain>
    </source>
</reference>
<dbReference type="Pfam" id="PF01535">
    <property type="entry name" value="PPR"/>
    <property type="match status" value="1"/>
</dbReference>
<dbReference type="AlphaFoldDB" id="A0A2P5DYC0"/>
<dbReference type="STRING" id="63057.A0A2P5DYC0"/>
<feature type="repeat" description="PPR" evidence="2">
    <location>
        <begin position="89"/>
        <end position="123"/>
    </location>
</feature>
<keyword evidence="4" id="KW-1185">Reference proteome</keyword>
<evidence type="ECO:0000256" key="1">
    <source>
        <dbReference type="ARBA" id="ARBA00022737"/>
    </source>
</evidence>
<dbReference type="PANTHER" id="PTHR45613:SF9">
    <property type="entry name" value="MITOCHONDRIAL GROUP I INTRON SPLICING FACTOR CCM1"/>
    <property type="match status" value="1"/>
</dbReference>
<name>A0A2P5DYC0_TREOI</name>
<evidence type="ECO:0000313" key="4">
    <source>
        <dbReference type="Proteomes" id="UP000237000"/>
    </source>
</evidence>
<dbReference type="Pfam" id="PF12854">
    <property type="entry name" value="PPR_1"/>
    <property type="match status" value="1"/>
</dbReference>